<dbReference type="GO" id="GO:0012505">
    <property type="term" value="C:endomembrane system"/>
    <property type="evidence" value="ECO:0007669"/>
    <property type="project" value="UniProtKB-SubCell"/>
</dbReference>
<comment type="subcellular location">
    <subcellularLocation>
        <location evidence="1">Endomembrane system</location>
    </subcellularLocation>
</comment>
<name>A0A645J3L5_9ZZZZ</name>
<proteinExistence type="predicted"/>
<evidence type="ECO:0000256" key="3">
    <source>
        <dbReference type="ARBA" id="ARBA00022989"/>
    </source>
</evidence>
<sequence>MEYINEQISAEGMPLLDSIIDGLMNKLNEEVKVGDIVEKKINEFDLMKIEEMILNIANTELKHIEVLGGVLGFIIGLIQGIIIQFI</sequence>
<organism evidence="6">
    <name type="scientific">bioreactor metagenome</name>
    <dbReference type="NCBI Taxonomy" id="1076179"/>
    <lineage>
        <taxon>unclassified sequences</taxon>
        <taxon>metagenomes</taxon>
        <taxon>ecological metagenomes</taxon>
    </lineage>
</organism>
<dbReference type="AlphaFoldDB" id="A0A645J3L5"/>
<feature type="transmembrane region" description="Helical" evidence="5">
    <location>
        <begin position="66"/>
        <end position="85"/>
    </location>
</feature>
<evidence type="ECO:0000256" key="5">
    <source>
        <dbReference type="SAM" id="Phobius"/>
    </source>
</evidence>
<evidence type="ECO:0008006" key="7">
    <source>
        <dbReference type="Google" id="ProtNLM"/>
    </source>
</evidence>
<reference evidence="6" key="1">
    <citation type="submission" date="2019-08" db="EMBL/GenBank/DDBJ databases">
        <authorList>
            <person name="Kucharzyk K."/>
            <person name="Murdoch R.W."/>
            <person name="Higgins S."/>
            <person name="Loffler F."/>
        </authorList>
    </citation>
    <scope>NUCLEOTIDE SEQUENCE</scope>
</reference>
<dbReference type="PANTHER" id="PTHR35791:SF1">
    <property type="entry name" value="UPF0754 MEMBRANE PROTEIN YHEB"/>
    <property type="match status" value="1"/>
</dbReference>
<dbReference type="PANTHER" id="PTHR35791">
    <property type="entry name" value="UPF0754 MEMBRANE PROTEIN YHEB"/>
    <property type="match status" value="1"/>
</dbReference>
<protein>
    <recommendedName>
        <fullName evidence="7">DUF445 domain-containing protein</fullName>
    </recommendedName>
</protein>
<accession>A0A645J3L5</accession>
<comment type="caution">
    <text evidence="6">The sequence shown here is derived from an EMBL/GenBank/DDBJ whole genome shotgun (WGS) entry which is preliminary data.</text>
</comment>
<dbReference type="EMBL" id="VSSQ01130302">
    <property type="protein sequence ID" value="MPN58036.1"/>
    <property type="molecule type" value="Genomic_DNA"/>
</dbReference>
<keyword evidence="3 5" id="KW-1133">Transmembrane helix</keyword>
<keyword evidence="4 5" id="KW-0472">Membrane</keyword>
<keyword evidence="2 5" id="KW-0812">Transmembrane</keyword>
<dbReference type="InterPro" id="IPR007383">
    <property type="entry name" value="DUF445"/>
</dbReference>
<gene>
    <name evidence="6" type="ORF">SDC9_205733</name>
</gene>
<evidence type="ECO:0000256" key="1">
    <source>
        <dbReference type="ARBA" id="ARBA00004308"/>
    </source>
</evidence>
<evidence type="ECO:0000256" key="2">
    <source>
        <dbReference type="ARBA" id="ARBA00022692"/>
    </source>
</evidence>
<evidence type="ECO:0000313" key="6">
    <source>
        <dbReference type="EMBL" id="MPN58036.1"/>
    </source>
</evidence>
<evidence type="ECO:0000256" key="4">
    <source>
        <dbReference type="ARBA" id="ARBA00023136"/>
    </source>
</evidence>
<dbReference type="Pfam" id="PF04286">
    <property type="entry name" value="DUF445"/>
    <property type="match status" value="1"/>
</dbReference>